<evidence type="ECO:0008006" key="6">
    <source>
        <dbReference type="Google" id="ProtNLM"/>
    </source>
</evidence>
<feature type="domain" description="DUF3741" evidence="3">
    <location>
        <begin position="123"/>
        <end position="142"/>
    </location>
</feature>
<feature type="region of interest" description="Disordered" evidence="1">
    <location>
        <begin position="43"/>
        <end position="78"/>
    </location>
</feature>
<dbReference type="PANTHER" id="PTHR31680">
    <property type="entry name" value="LONGIFOLIA PROTEIN"/>
    <property type="match status" value="1"/>
</dbReference>
<proteinExistence type="predicted"/>
<accession>A0AAN9E3K8</accession>
<evidence type="ECO:0000256" key="1">
    <source>
        <dbReference type="SAM" id="MobiDB-lite"/>
    </source>
</evidence>
<dbReference type="EMBL" id="JAYWIO010000008">
    <property type="protein sequence ID" value="KAK7245421.1"/>
    <property type="molecule type" value="Genomic_DNA"/>
</dbReference>
<protein>
    <recommendedName>
        <fullName evidence="6">DUF4378 domain-containing protein</fullName>
    </recommendedName>
</protein>
<dbReference type="InterPro" id="IPR032795">
    <property type="entry name" value="DUF3741-assoc"/>
</dbReference>
<feature type="region of interest" description="Disordered" evidence="1">
    <location>
        <begin position="391"/>
        <end position="442"/>
    </location>
</feature>
<evidence type="ECO:0000313" key="5">
    <source>
        <dbReference type="Proteomes" id="UP001372338"/>
    </source>
</evidence>
<feature type="compositionally biased region" description="Basic and acidic residues" evidence="1">
    <location>
        <begin position="115"/>
        <end position="128"/>
    </location>
</feature>
<dbReference type="Pfam" id="PF14309">
    <property type="entry name" value="DUF4378"/>
    <property type="match status" value="1"/>
</dbReference>
<feature type="region of interest" description="Disordered" evidence="1">
    <location>
        <begin position="315"/>
        <end position="368"/>
    </location>
</feature>
<reference evidence="4 5" key="1">
    <citation type="submission" date="2024-01" db="EMBL/GenBank/DDBJ databases">
        <title>The genomes of 5 underutilized Papilionoideae crops provide insights into root nodulation and disease resistanc.</title>
        <authorList>
            <person name="Yuan L."/>
        </authorList>
    </citation>
    <scope>NUCLEOTIDE SEQUENCE [LARGE SCALE GENOMIC DNA]</scope>
    <source>
        <strain evidence="4">ZHUSHIDOU_FW_LH</strain>
        <tissue evidence="4">Leaf</tissue>
    </source>
</reference>
<organism evidence="4 5">
    <name type="scientific">Crotalaria pallida</name>
    <name type="common">Smooth rattlebox</name>
    <name type="synonym">Crotalaria striata</name>
    <dbReference type="NCBI Taxonomy" id="3830"/>
    <lineage>
        <taxon>Eukaryota</taxon>
        <taxon>Viridiplantae</taxon>
        <taxon>Streptophyta</taxon>
        <taxon>Embryophyta</taxon>
        <taxon>Tracheophyta</taxon>
        <taxon>Spermatophyta</taxon>
        <taxon>Magnoliopsida</taxon>
        <taxon>eudicotyledons</taxon>
        <taxon>Gunneridae</taxon>
        <taxon>Pentapetalae</taxon>
        <taxon>rosids</taxon>
        <taxon>fabids</taxon>
        <taxon>Fabales</taxon>
        <taxon>Fabaceae</taxon>
        <taxon>Papilionoideae</taxon>
        <taxon>50 kb inversion clade</taxon>
        <taxon>genistoids sensu lato</taxon>
        <taxon>core genistoids</taxon>
        <taxon>Crotalarieae</taxon>
        <taxon>Crotalaria</taxon>
    </lineage>
</organism>
<dbReference type="PANTHER" id="PTHR31680:SF12">
    <property type="entry name" value="OS11G0587300 PROTEIN"/>
    <property type="match status" value="1"/>
</dbReference>
<feature type="region of interest" description="Disordered" evidence="1">
    <location>
        <begin position="196"/>
        <end position="226"/>
    </location>
</feature>
<dbReference type="InterPro" id="IPR033334">
    <property type="entry name" value="LNG1/2"/>
</dbReference>
<feature type="compositionally biased region" description="Pro residues" evidence="1">
    <location>
        <begin position="64"/>
        <end position="74"/>
    </location>
</feature>
<comment type="caution">
    <text evidence="4">The sequence shown here is derived from an EMBL/GenBank/DDBJ whole genome shotgun (WGS) entry which is preliminary data.</text>
</comment>
<dbReference type="Pfam" id="PF14383">
    <property type="entry name" value="VARLMGL"/>
    <property type="match status" value="1"/>
</dbReference>
<name>A0AAN9E3K8_CROPI</name>
<feature type="compositionally biased region" description="Low complexity" evidence="1">
    <location>
        <begin position="431"/>
        <end position="442"/>
    </location>
</feature>
<dbReference type="Proteomes" id="UP001372338">
    <property type="component" value="Unassembled WGS sequence"/>
</dbReference>
<keyword evidence="5" id="KW-1185">Reference proteome</keyword>
<feature type="region of interest" description="Disordered" evidence="1">
    <location>
        <begin position="111"/>
        <end position="172"/>
    </location>
</feature>
<dbReference type="InterPro" id="IPR025486">
    <property type="entry name" value="DUF4378"/>
</dbReference>
<dbReference type="AlphaFoldDB" id="A0AAN9E3K8"/>
<feature type="domain" description="DUF4378" evidence="2">
    <location>
        <begin position="540"/>
        <end position="674"/>
    </location>
</feature>
<dbReference type="GO" id="GO:0051513">
    <property type="term" value="P:regulation of monopolar cell growth"/>
    <property type="evidence" value="ECO:0007669"/>
    <property type="project" value="InterPro"/>
</dbReference>
<feature type="compositionally biased region" description="Basic and acidic residues" evidence="1">
    <location>
        <begin position="341"/>
        <end position="350"/>
    </location>
</feature>
<gene>
    <name evidence="4" type="ORF">RIF29_40267</name>
</gene>
<feature type="compositionally biased region" description="Polar residues" evidence="1">
    <location>
        <begin position="156"/>
        <end position="166"/>
    </location>
</feature>
<evidence type="ECO:0000259" key="3">
    <source>
        <dbReference type="Pfam" id="PF14383"/>
    </source>
</evidence>
<evidence type="ECO:0000259" key="2">
    <source>
        <dbReference type="Pfam" id="PF14309"/>
    </source>
</evidence>
<sequence length="697" mass="80310">MKRRMVTEQHNNNNNNLEFEIKKQMGCMAGFLHIFDRHHILSGKRLPPPEPPHNHVITSSPENSSPPPPPPPSKSPLHLPVLELKEGSRTPWKFSPRLSLDSRAVVDSKGTLINRSDDPKIASEEKQQRRSTSVVARLMGLDDQPNIPDSEAELTRSASESRATRNQPRHHHRYQYRFFDTNNNFQLKQNPNNVSVSAVDHHDHHRLSSSNGSHPKTKTEPPFRVQKKKKKCFYDSGDFFPEQSNKNNRSVYDYGEIERRLRIRGIDEPCKDLHALKQILEALQLKGLLHHSNHSNNYKSTLSVNQSPIVLMKPNKMGRNVGHYSPQPSSFGSGRKHYRAGSKDERDVKARSQGRGRNLSSPTRNERCVAPTRTTNAKVAPVHSINVNLRRNVPEQPMISRSPSSRRRSYHKEEEEEEKTVLRSVAEDESSTVSDTSFTTSSHTNLERFKMEEYKEGRSLLERCDKLLNSIAEMTAATTDLQPSPVSVLDSSFYKDESSCSPSPVMKRFIDYKGDAEDEMWNAALCFTEAKYEDSDDFLYVSEIVRACNYFPEDNNVFMLLEKQQFLKRNDTSKTSTLRRRLIFDTIQEILNENQRLPPWNPVSWTGNKLNKIWSEFRRIREREEEESSEDLFDVICGLLRKDMAGDVMNECPVEMGGVVLDIERLVFKDLIVEIIQDLVSFNLCDRVSMFRRKLMF</sequence>
<evidence type="ECO:0000313" key="4">
    <source>
        <dbReference type="EMBL" id="KAK7245421.1"/>
    </source>
</evidence>